<comment type="caution">
    <text evidence="2">The sequence shown here is derived from an EMBL/GenBank/DDBJ whole genome shotgun (WGS) entry which is preliminary data.</text>
</comment>
<evidence type="ECO:0000256" key="1">
    <source>
        <dbReference type="SAM" id="MobiDB-lite"/>
    </source>
</evidence>
<organism evidence="2 3">
    <name type="scientific">Ilex paraguariensis</name>
    <name type="common">yerba mate</name>
    <dbReference type="NCBI Taxonomy" id="185542"/>
    <lineage>
        <taxon>Eukaryota</taxon>
        <taxon>Viridiplantae</taxon>
        <taxon>Streptophyta</taxon>
        <taxon>Embryophyta</taxon>
        <taxon>Tracheophyta</taxon>
        <taxon>Spermatophyta</taxon>
        <taxon>Magnoliopsida</taxon>
        <taxon>eudicotyledons</taxon>
        <taxon>Gunneridae</taxon>
        <taxon>Pentapetalae</taxon>
        <taxon>asterids</taxon>
        <taxon>campanulids</taxon>
        <taxon>Aquifoliales</taxon>
        <taxon>Aquifoliaceae</taxon>
        <taxon>Ilex</taxon>
    </lineage>
</organism>
<feature type="region of interest" description="Disordered" evidence="1">
    <location>
        <begin position="115"/>
        <end position="154"/>
    </location>
</feature>
<name>A0ABC8T5D6_9AQUA</name>
<proteinExistence type="predicted"/>
<keyword evidence="3" id="KW-1185">Reference proteome</keyword>
<dbReference type="AlphaFoldDB" id="A0ABC8T5D6"/>
<dbReference type="Proteomes" id="UP001642360">
    <property type="component" value="Unassembled WGS sequence"/>
</dbReference>
<dbReference type="EMBL" id="CAUOFW020003924">
    <property type="protein sequence ID" value="CAK9162654.1"/>
    <property type="molecule type" value="Genomic_DNA"/>
</dbReference>
<sequence length="154" mass="16803">MGRGIVRSCWKEEIPNVSLVEKEEVIILGGRSQIVGKDAGVPQFKRNLTMKMGSASLGTTPCPQLPTVFSFKYSVFQQNVGNNYDSGHGANGSITRKRAVVEEAIEIPKVKKRVPRRGGKRFKAAAGSSSVLGKRNNEEGEDIRAEKEAEESLV</sequence>
<accession>A0ABC8T5D6</accession>
<reference evidence="2 3" key="1">
    <citation type="submission" date="2024-02" db="EMBL/GenBank/DDBJ databases">
        <authorList>
            <person name="Vignale AGUSTIN F."/>
            <person name="Sosa J E."/>
            <person name="Modenutti C."/>
        </authorList>
    </citation>
    <scope>NUCLEOTIDE SEQUENCE [LARGE SCALE GENOMIC DNA]</scope>
</reference>
<evidence type="ECO:0000313" key="2">
    <source>
        <dbReference type="EMBL" id="CAK9162654.1"/>
    </source>
</evidence>
<protein>
    <submittedName>
        <fullName evidence="2">Uncharacterized protein</fullName>
    </submittedName>
</protein>
<feature type="compositionally biased region" description="Basic and acidic residues" evidence="1">
    <location>
        <begin position="135"/>
        <end position="147"/>
    </location>
</feature>
<evidence type="ECO:0000313" key="3">
    <source>
        <dbReference type="Proteomes" id="UP001642360"/>
    </source>
</evidence>
<gene>
    <name evidence="2" type="ORF">ILEXP_LOCUS31537</name>
</gene>